<feature type="transmembrane region" description="Helical" evidence="9">
    <location>
        <begin position="72"/>
        <end position="89"/>
    </location>
</feature>
<feature type="domain" description="Signal transduction histidine kinase subgroup 3 dimerisation and phosphoacceptor" evidence="10">
    <location>
        <begin position="201"/>
        <end position="266"/>
    </location>
</feature>
<dbReference type="InterPro" id="IPR050482">
    <property type="entry name" value="Sensor_HK_TwoCompSys"/>
</dbReference>
<evidence type="ECO:0000256" key="8">
    <source>
        <dbReference type="ARBA" id="ARBA00023012"/>
    </source>
</evidence>
<keyword evidence="5" id="KW-0547">Nucleotide-binding</keyword>
<gene>
    <name evidence="11" type="ORF">ACFQO6_06540</name>
</gene>
<dbReference type="Pfam" id="PF07730">
    <property type="entry name" value="HisKA_3"/>
    <property type="match status" value="1"/>
</dbReference>
<keyword evidence="9" id="KW-0472">Membrane</keyword>
<dbReference type="EC" id="2.7.13.3" evidence="2"/>
<name>A0ABW2N2K7_9ACTN</name>
<feature type="transmembrane region" description="Helical" evidence="9">
    <location>
        <begin position="47"/>
        <end position="65"/>
    </location>
</feature>
<keyword evidence="4" id="KW-0808">Transferase</keyword>
<dbReference type="InterPro" id="IPR011712">
    <property type="entry name" value="Sig_transdc_His_kin_sub3_dim/P"/>
</dbReference>
<evidence type="ECO:0000256" key="5">
    <source>
        <dbReference type="ARBA" id="ARBA00022741"/>
    </source>
</evidence>
<evidence type="ECO:0000313" key="12">
    <source>
        <dbReference type="Proteomes" id="UP001596524"/>
    </source>
</evidence>
<evidence type="ECO:0000313" key="11">
    <source>
        <dbReference type="EMBL" id="MFC7359923.1"/>
    </source>
</evidence>
<dbReference type="Gene3D" id="1.20.5.1930">
    <property type="match status" value="1"/>
</dbReference>
<sequence>MTTIAPPSPGPRWLGGALQGGLAGALALLLLPVGITSVRDGGVRPAWTTVLIVALVGLHVLVALAHRWPREAFGLGCLAMLVVVAAPDLGGPTALEAGGPYSPVLLPTGLVFFVLLYAVAAHTAAPWPTIALGVGLTGCFLAVVRLWDTAFVLPVSAQWVWRLFLTAAVLGGTAAAWALGRYRATRTAWIGALAERGAADERRRIAREMHDVVAHSLAVMVAQAEGGRMVVADQPERAPQILESIATSGREALAEMRGLLGVLRDGASPGAPQPTLGDLPALVEQVRTTGLPVDLAVAGEPLHLLPVRETAAYRLVQEALTNVVKHAPRGSSATVALTWEAAALRVAISNEDATAPAGDPTRGRGLLGMQERLDAVGGSFRAGRVEGGWLVEARIPA</sequence>
<feature type="transmembrane region" description="Helical" evidence="9">
    <location>
        <begin position="127"/>
        <end position="147"/>
    </location>
</feature>
<proteinExistence type="predicted"/>
<dbReference type="CDD" id="cd16917">
    <property type="entry name" value="HATPase_UhpB-NarQ-NarX-like"/>
    <property type="match status" value="1"/>
</dbReference>
<dbReference type="SUPFAM" id="SSF55874">
    <property type="entry name" value="ATPase domain of HSP90 chaperone/DNA topoisomerase II/histidine kinase"/>
    <property type="match status" value="1"/>
</dbReference>
<accession>A0ABW2N2K7</accession>
<dbReference type="PANTHER" id="PTHR24421">
    <property type="entry name" value="NITRATE/NITRITE SENSOR PROTEIN NARX-RELATED"/>
    <property type="match status" value="1"/>
</dbReference>
<feature type="transmembrane region" description="Helical" evidence="9">
    <location>
        <begin position="101"/>
        <end position="120"/>
    </location>
</feature>
<evidence type="ECO:0000256" key="9">
    <source>
        <dbReference type="SAM" id="Phobius"/>
    </source>
</evidence>
<keyword evidence="3" id="KW-0597">Phosphoprotein</keyword>
<comment type="catalytic activity">
    <reaction evidence="1">
        <text>ATP + protein L-histidine = ADP + protein N-phospho-L-histidine.</text>
        <dbReference type="EC" id="2.7.13.3"/>
    </reaction>
</comment>
<evidence type="ECO:0000256" key="6">
    <source>
        <dbReference type="ARBA" id="ARBA00022777"/>
    </source>
</evidence>
<dbReference type="Gene3D" id="3.30.565.10">
    <property type="entry name" value="Histidine kinase-like ATPase, C-terminal domain"/>
    <property type="match status" value="1"/>
</dbReference>
<evidence type="ECO:0000256" key="4">
    <source>
        <dbReference type="ARBA" id="ARBA00022679"/>
    </source>
</evidence>
<dbReference type="InterPro" id="IPR036890">
    <property type="entry name" value="HATPase_C_sf"/>
</dbReference>
<organism evidence="11 12">
    <name type="scientific">Nocardioides astragali</name>
    <dbReference type="NCBI Taxonomy" id="1776736"/>
    <lineage>
        <taxon>Bacteria</taxon>
        <taxon>Bacillati</taxon>
        <taxon>Actinomycetota</taxon>
        <taxon>Actinomycetes</taxon>
        <taxon>Propionibacteriales</taxon>
        <taxon>Nocardioidaceae</taxon>
        <taxon>Nocardioides</taxon>
    </lineage>
</organism>
<keyword evidence="9" id="KW-0812">Transmembrane</keyword>
<protein>
    <recommendedName>
        <fullName evidence="2">histidine kinase</fullName>
        <ecNumber evidence="2">2.7.13.3</ecNumber>
    </recommendedName>
</protein>
<keyword evidence="6 11" id="KW-0418">Kinase</keyword>
<dbReference type="GO" id="GO:0016301">
    <property type="term" value="F:kinase activity"/>
    <property type="evidence" value="ECO:0007669"/>
    <property type="project" value="UniProtKB-KW"/>
</dbReference>
<evidence type="ECO:0000259" key="10">
    <source>
        <dbReference type="Pfam" id="PF07730"/>
    </source>
</evidence>
<comment type="caution">
    <text evidence="11">The sequence shown here is derived from an EMBL/GenBank/DDBJ whole genome shotgun (WGS) entry which is preliminary data.</text>
</comment>
<dbReference type="EMBL" id="JBHTCH010000005">
    <property type="protein sequence ID" value="MFC7359923.1"/>
    <property type="molecule type" value="Genomic_DNA"/>
</dbReference>
<evidence type="ECO:0000256" key="7">
    <source>
        <dbReference type="ARBA" id="ARBA00022840"/>
    </source>
</evidence>
<feature type="transmembrane region" description="Helical" evidence="9">
    <location>
        <begin position="159"/>
        <end position="179"/>
    </location>
</feature>
<keyword evidence="7" id="KW-0067">ATP-binding</keyword>
<keyword evidence="9" id="KW-1133">Transmembrane helix</keyword>
<evidence type="ECO:0000256" key="2">
    <source>
        <dbReference type="ARBA" id="ARBA00012438"/>
    </source>
</evidence>
<evidence type="ECO:0000256" key="3">
    <source>
        <dbReference type="ARBA" id="ARBA00022553"/>
    </source>
</evidence>
<dbReference type="Proteomes" id="UP001596524">
    <property type="component" value="Unassembled WGS sequence"/>
</dbReference>
<reference evidence="12" key="1">
    <citation type="journal article" date="2019" name="Int. J. Syst. Evol. Microbiol.">
        <title>The Global Catalogue of Microorganisms (GCM) 10K type strain sequencing project: providing services to taxonomists for standard genome sequencing and annotation.</title>
        <authorList>
            <consortium name="The Broad Institute Genomics Platform"/>
            <consortium name="The Broad Institute Genome Sequencing Center for Infectious Disease"/>
            <person name="Wu L."/>
            <person name="Ma J."/>
        </authorList>
    </citation>
    <scope>NUCLEOTIDE SEQUENCE [LARGE SCALE GENOMIC DNA]</scope>
    <source>
        <strain evidence="12">FCH27</strain>
    </source>
</reference>
<dbReference type="PANTHER" id="PTHR24421:SF10">
    <property type="entry name" value="NITRATE_NITRITE SENSOR PROTEIN NARQ"/>
    <property type="match status" value="1"/>
</dbReference>
<keyword evidence="12" id="KW-1185">Reference proteome</keyword>
<evidence type="ECO:0000256" key="1">
    <source>
        <dbReference type="ARBA" id="ARBA00000085"/>
    </source>
</evidence>
<keyword evidence="8" id="KW-0902">Two-component regulatory system</keyword>
<dbReference type="RefSeq" id="WP_372496570.1">
    <property type="nucleotide sequence ID" value="NZ_JAFMZM010000003.1"/>
</dbReference>
<feature type="transmembrane region" description="Helical" evidence="9">
    <location>
        <begin position="12"/>
        <end position="35"/>
    </location>
</feature>